<evidence type="ECO:0000313" key="1">
    <source>
        <dbReference type="EMBL" id="RYC23207.1"/>
    </source>
</evidence>
<protein>
    <submittedName>
        <fullName evidence="1">DUF1173 domain-containing protein</fullName>
    </submittedName>
</protein>
<evidence type="ECO:0000313" key="2">
    <source>
        <dbReference type="Proteomes" id="UP000291088"/>
    </source>
</evidence>
<sequence>MRRFLIDGMIIDEDSNAIRSFLSRAYEQDVRPHCLCREPPIPMYIARVDGNYIVKRMPLSGRAHDPSCPSYEPPYELSGLGLLVGGAIRIGANGRASLKLDFPITKRGSRKTPSEPIEPAEAPIRNEAKKLSLRAVLHYLWEAGELTEWRSSWAGKRGWGRVRASLLGAAAQMTVQGKEFSALLFVPEVFHPGDREGIATRRAAALAAAQVSGTGPRTLMIAIAEVKEFKPGRDCYRAALRHHPFPLIIGEAAWKRLNARFKPELELWRSSEDDHLILIATFGISACGVATVEELAVMVVNENWIPFENAHERLLLKRLASLRRKSIKGLRFNLARDRPIVSVTLPDQRPAPVAMFIVPARAEESYERNVAEMTGARPEITPWVWRVADGEMPRLP</sequence>
<dbReference type="InterPro" id="IPR009553">
    <property type="entry name" value="DUF1173"/>
</dbReference>
<name>A0A4Q2TW32_9HYPH</name>
<dbReference type="Pfam" id="PF06666">
    <property type="entry name" value="DUF1173"/>
    <property type="match status" value="1"/>
</dbReference>
<dbReference type="OrthoDB" id="7439415at2"/>
<dbReference type="Proteomes" id="UP000291088">
    <property type="component" value="Unassembled WGS sequence"/>
</dbReference>
<organism evidence="1 2">
    <name type="scientific">Ciceribacter ferrooxidans</name>
    <dbReference type="NCBI Taxonomy" id="2509717"/>
    <lineage>
        <taxon>Bacteria</taxon>
        <taxon>Pseudomonadati</taxon>
        <taxon>Pseudomonadota</taxon>
        <taxon>Alphaproteobacteria</taxon>
        <taxon>Hyphomicrobiales</taxon>
        <taxon>Rhizobiaceae</taxon>
        <taxon>Ciceribacter</taxon>
    </lineage>
</organism>
<keyword evidence="2" id="KW-1185">Reference proteome</keyword>
<gene>
    <name evidence="1" type="ORF">EUU22_03670</name>
</gene>
<accession>A0A4Q2TW32</accession>
<dbReference type="EMBL" id="SDVB01000106">
    <property type="protein sequence ID" value="RYC23207.1"/>
    <property type="molecule type" value="Genomic_DNA"/>
</dbReference>
<dbReference type="RefSeq" id="WP_129330743.1">
    <property type="nucleotide sequence ID" value="NZ_SDVB01000106.1"/>
</dbReference>
<reference evidence="1 2" key="1">
    <citation type="submission" date="2019-01" db="EMBL/GenBank/DDBJ databases">
        <authorList>
            <person name="Deng T."/>
        </authorList>
    </citation>
    <scope>NUCLEOTIDE SEQUENCE [LARGE SCALE GENOMIC DNA]</scope>
    <source>
        <strain evidence="1 2">F8825</strain>
    </source>
</reference>
<proteinExistence type="predicted"/>
<dbReference type="AlphaFoldDB" id="A0A4Q2TW32"/>
<comment type="caution">
    <text evidence="1">The sequence shown here is derived from an EMBL/GenBank/DDBJ whole genome shotgun (WGS) entry which is preliminary data.</text>
</comment>